<dbReference type="EC" id="1.1.1.81" evidence="4"/>
<dbReference type="PROSITE" id="PS00671">
    <property type="entry name" value="D_2_HYDROXYACID_DH_3"/>
    <property type="match status" value="1"/>
</dbReference>
<organism evidence="4 5">
    <name type="scientific">Mesonia maritima</name>
    <dbReference type="NCBI Taxonomy" id="1793873"/>
    <lineage>
        <taxon>Bacteria</taxon>
        <taxon>Pseudomonadati</taxon>
        <taxon>Bacteroidota</taxon>
        <taxon>Flavobacteriia</taxon>
        <taxon>Flavobacteriales</taxon>
        <taxon>Flavobacteriaceae</taxon>
        <taxon>Mesonia</taxon>
    </lineage>
</organism>
<dbReference type="EC" id="1.1.1.79" evidence="4"/>
<evidence type="ECO:0000313" key="4">
    <source>
        <dbReference type="EMBL" id="MDR6301999.1"/>
    </source>
</evidence>
<gene>
    <name evidence="4" type="ORF">GGR31_002674</name>
</gene>
<dbReference type="SUPFAM" id="SSF52283">
    <property type="entry name" value="Formate/glycerate dehydrogenase catalytic domain-like"/>
    <property type="match status" value="1"/>
</dbReference>
<dbReference type="EMBL" id="JAVDQA010000009">
    <property type="protein sequence ID" value="MDR6301999.1"/>
    <property type="molecule type" value="Genomic_DNA"/>
</dbReference>
<evidence type="ECO:0000256" key="1">
    <source>
        <dbReference type="ARBA" id="ARBA00023002"/>
    </source>
</evidence>
<dbReference type="Gene3D" id="3.40.50.720">
    <property type="entry name" value="NAD(P)-binding Rossmann-like Domain"/>
    <property type="match status" value="2"/>
</dbReference>
<keyword evidence="2" id="KW-0520">NAD</keyword>
<dbReference type="GO" id="GO:0016618">
    <property type="term" value="F:hydroxypyruvate reductase [NAD(P)H] activity"/>
    <property type="evidence" value="ECO:0007669"/>
    <property type="project" value="UniProtKB-EC"/>
</dbReference>
<dbReference type="Pfam" id="PF02826">
    <property type="entry name" value="2-Hacid_dh_C"/>
    <property type="match status" value="1"/>
</dbReference>
<comment type="caution">
    <text evidence="4">The sequence shown here is derived from an EMBL/GenBank/DDBJ whole genome shotgun (WGS) entry which is preliminary data.</text>
</comment>
<accession>A0ABU1K8R8</accession>
<feature type="domain" description="D-isomer specific 2-hydroxyacid dehydrogenase NAD-binding" evidence="3">
    <location>
        <begin position="104"/>
        <end position="276"/>
    </location>
</feature>
<reference evidence="4 5" key="1">
    <citation type="submission" date="2023-07" db="EMBL/GenBank/DDBJ databases">
        <title>Genomic Encyclopedia of Type Strains, Phase IV (KMG-IV): sequencing the most valuable type-strain genomes for metagenomic binning, comparative biology and taxonomic classification.</title>
        <authorList>
            <person name="Goeker M."/>
        </authorList>
    </citation>
    <scope>NUCLEOTIDE SEQUENCE [LARGE SCALE GENOMIC DNA]</scope>
    <source>
        <strain evidence="4 5">DSM 102814</strain>
    </source>
</reference>
<sequence>MQKKIVIISPGRDCTPWINALKKEEPNLTVEVYPEDTNRAETDFILTWNPPKNVFENYPNVKVIASMGAGIRHILKENKTPEQAEITKMDDPLLKEDMSYFVLTIALNFLRNIPLYFQQQNDEIWERKAYKRPEDISVGIMGFGNIGIKVGELLVKNKFKVRGWSKSKKSHQHIETFAGDKELNEFLKESNILVCLLPLTNETEEILSKKIFQQLPKGAYLINVGRGPHLVEEDLKNALEREQLSGAALDVFQEEPLPKEHWFWNHKKIQLTPHTASVTDPESISSQVIENLNRLKKGKKLLHTVSLEKGY</sequence>
<keyword evidence="5" id="KW-1185">Reference proteome</keyword>
<protein>
    <submittedName>
        <fullName evidence="4">Glyoxylate/hydroxypyruvate reductase A</fullName>
        <ecNumber evidence="4">1.1.1.79</ecNumber>
        <ecNumber evidence="4">1.1.1.81</ecNumber>
    </submittedName>
</protein>
<dbReference type="RefSeq" id="WP_309730054.1">
    <property type="nucleotide sequence ID" value="NZ_JAVDQA010000009.1"/>
</dbReference>
<dbReference type="SUPFAM" id="SSF51735">
    <property type="entry name" value="NAD(P)-binding Rossmann-fold domains"/>
    <property type="match status" value="1"/>
</dbReference>
<dbReference type="GO" id="GO:0030267">
    <property type="term" value="F:glyoxylate reductase (NADPH) activity"/>
    <property type="evidence" value="ECO:0007669"/>
    <property type="project" value="UniProtKB-EC"/>
</dbReference>
<dbReference type="PANTHER" id="PTHR43333:SF1">
    <property type="entry name" value="D-ISOMER SPECIFIC 2-HYDROXYACID DEHYDROGENASE NAD-BINDING DOMAIN-CONTAINING PROTEIN"/>
    <property type="match status" value="1"/>
</dbReference>
<dbReference type="CDD" id="cd12164">
    <property type="entry name" value="GDH_like_2"/>
    <property type="match status" value="1"/>
</dbReference>
<evidence type="ECO:0000313" key="5">
    <source>
        <dbReference type="Proteomes" id="UP001257659"/>
    </source>
</evidence>
<name>A0ABU1K8R8_9FLAO</name>
<evidence type="ECO:0000256" key="2">
    <source>
        <dbReference type="ARBA" id="ARBA00023027"/>
    </source>
</evidence>
<evidence type="ECO:0000259" key="3">
    <source>
        <dbReference type="Pfam" id="PF02826"/>
    </source>
</evidence>
<dbReference type="PANTHER" id="PTHR43333">
    <property type="entry name" value="2-HACID_DH_C DOMAIN-CONTAINING PROTEIN"/>
    <property type="match status" value="1"/>
</dbReference>
<keyword evidence="1 4" id="KW-0560">Oxidoreductase</keyword>
<dbReference type="InterPro" id="IPR036291">
    <property type="entry name" value="NAD(P)-bd_dom_sf"/>
</dbReference>
<dbReference type="InterPro" id="IPR006140">
    <property type="entry name" value="D-isomer_DH_NAD-bd"/>
</dbReference>
<proteinExistence type="predicted"/>
<dbReference type="Proteomes" id="UP001257659">
    <property type="component" value="Unassembled WGS sequence"/>
</dbReference>
<dbReference type="InterPro" id="IPR029753">
    <property type="entry name" value="D-isomer_DH_CS"/>
</dbReference>